<evidence type="ECO:0000256" key="6">
    <source>
        <dbReference type="ARBA" id="ARBA00022816"/>
    </source>
</evidence>
<feature type="transmembrane region" description="Helical" evidence="14">
    <location>
        <begin position="212"/>
        <end position="236"/>
    </location>
</feature>
<dbReference type="Proteomes" id="UP001497600">
    <property type="component" value="Chromosome F"/>
</dbReference>
<keyword evidence="16" id="KW-1185">Reference proteome</keyword>
<evidence type="ECO:0008006" key="17">
    <source>
        <dbReference type="Google" id="ProtNLM"/>
    </source>
</evidence>
<evidence type="ECO:0000256" key="8">
    <source>
        <dbReference type="ARBA" id="ARBA00022989"/>
    </source>
</evidence>
<evidence type="ECO:0000313" key="15">
    <source>
        <dbReference type="EMBL" id="CAK7911973.1"/>
    </source>
</evidence>
<protein>
    <recommendedName>
        <fullName evidence="17">Nucleoporin NDC1</fullName>
    </recommendedName>
</protein>
<dbReference type="PANTHER" id="PTHR13269">
    <property type="entry name" value="NUCLEOPORIN NDC1"/>
    <property type="match status" value="1"/>
</dbReference>
<feature type="region of interest" description="Disordered" evidence="13">
    <location>
        <begin position="400"/>
        <end position="468"/>
    </location>
</feature>
<evidence type="ECO:0000256" key="2">
    <source>
        <dbReference type="ARBA" id="ARBA00004567"/>
    </source>
</evidence>
<gene>
    <name evidence="15" type="ORF">CAAN4_F04852</name>
</gene>
<feature type="transmembrane region" description="Helical" evidence="14">
    <location>
        <begin position="125"/>
        <end position="144"/>
    </location>
</feature>
<reference evidence="15 16" key="1">
    <citation type="submission" date="2024-01" db="EMBL/GenBank/DDBJ databases">
        <authorList>
            <consortium name="Genoscope - CEA"/>
            <person name="William W."/>
        </authorList>
    </citation>
    <scope>NUCLEOTIDE SEQUENCE [LARGE SCALE GENOMIC DNA]</scope>
    <source>
        <strain evidence="15 16">29B2s-10</strain>
    </source>
</reference>
<dbReference type="PANTHER" id="PTHR13269:SF6">
    <property type="entry name" value="NUCLEOPORIN NDC1"/>
    <property type="match status" value="1"/>
</dbReference>
<evidence type="ECO:0000256" key="11">
    <source>
        <dbReference type="ARBA" id="ARBA00023136"/>
    </source>
</evidence>
<feature type="compositionally biased region" description="Low complexity" evidence="13">
    <location>
        <begin position="400"/>
        <end position="411"/>
    </location>
</feature>
<evidence type="ECO:0000256" key="1">
    <source>
        <dbReference type="ARBA" id="ARBA00004232"/>
    </source>
</evidence>
<keyword evidence="8 14" id="KW-1133">Transmembrane helix</keyword>
<evidence type="ECO:0000256" key="5">
    <source>
        <dbReference type="ARBA" id="ARBA00022692"/>
    </source>
</evidence>
<evidence type="ECO:0000256" key="3">
    <source>
        <dbReference type="ARBA" id="ARBA00005760"/>
    </source>
</evidence>
<evidence type="ECO:0000313" key="16">
    <source>
        <dbReference type="Proteomes" id="UP001497600"/>
    </source>
</evidence>
<accession>A0ABP0EEQ8</accession>
<dbReference type="InterPro" id="IPR019049">
    <property type="entry name" value="Nucleoporin_prot_Ndc1/Nup"/>
</dbReference>
<keyword evidence="5 14" id="KW-0812">Transmembrane</keyword>
<name>A0ABP0EEQ8_9ASCO</name>
<evidence type="ECO:0000256" key="4">
    <source>
        <dbReference type="ARBA" id="ARBA00022448"/>
    </source>
</evidence>
<keyword evidence="9" id="KW-0811">Translocation</keyword>
<feature type="transmembrane region" description="Helical" evidence="14">
    <location>
        <begin position="65"/>
        <end position="86"/>
    </location>
</feature>
<comment type="similarity">
    <text evidence="3">Belongs to the NDC1 family.</text>
</comment>
<keyword evidence="6" id="KW-0509">mRNA transport</keyword>
<evidence type="ECO:0000256" key="14">
    <source>
        <dbReference type="SAM" id="Phobius"/>
    </source>
</evidence>
<comment type="subcellular location">
    <subcellularLocation>
        <location evidence="1">Nucleus membrane</location>
        <topology evidence="1">Multi-pass membrane protein</topology>
    </subcellularLocation>
    <subcellularLocation>
        <location evidence="2">Nucleus</location>
        <location evidence="2">Nuclear pore complex</location>
    </subcellularLocation>
</comment>
<keyword evidence="4" id="KW-0813">Transport</keyword>
<organism evidence="15 16">
    <name type="scientific">[Candida] anglica</name>
    <dbReference type="NCBI Taxonomy" id="148631"/>
    <lineage>
        <taxon>Eukaryota</taxon>
        <taxon>Fungi</taxon>
        <taxon>Dikarya</taxon>
        <taxon>Ascomycota</taxon>
        <taxon>Saccharomycotina</taxon>
        <taxon>Pichiomycetes</taxon>
        <taxon>Debaryomycetaceae</taxon>
        <taxon>Kurtzmaniella</taxon>
    </lineage>
</organism>
<proteinExistence type="inferred from homology"/>
<sequence length="671" mass="75306">MSFQPEKPPTSYSVLVARVQAKRLRYINKIAVLVALVLATLLSMFVPQHHVEPEAPVTPQKSSVWWTLACVLVYRAPFIWIALIVVRLARDSAKATTAYSASSRSLAGQWIASTLSSSQWVKTSLFYVGSSFLIYLVSYIQSPIRWSIVAKEYRHRDKVNEDFIFYIFSGAYVAFIYALHQVVWQYQRLSLIKIGVAKLNPQQYLFKNKNQLWLPVASVVKSLVVSISSVLVYYFLAGYGARSLIYKAMWPLLVISKLETASSASHPWISFNILSHTAITSFVCVLGWDLLNHFYTVYACIGCLDGDKPLSSYSSDPINTLLSGLRGVEGGLPRVLAFQELAYLATTSEDIGKKLRLNIYNAKNGSSFWSSIVEECSLVIREGTSRVNFREYSSFAPPTSVSSQLVHQQQQETPESSSTREDDIFGNSIVSSATASPSPPLRRYVDSTTTSKPTSGRGTGTDSVSPLSSITTKLTPYIQKYLPTTFWARFNQCISRTKSLATLRIELIKLYSTYHQEFLSTVVGAPFRITPERDAEARIRDPVTFGNAVIALANLLQHAAQDDRRGTVSSTHIAEVLTVLERPIRAFHNYSETLPSNVYLSVTQRARPELVSQHVVALLHDLCVKEFFDVCIKYNSKLNDLVLSSRVFKLAKRVIDTAIAQQQRELKRRTY</sequence>
<evidence type="ECO:0000256" key="13">
    <source>
        <dbReference type="SAM" id="MobiDB-lite"/>
    </source>
</evidence>
<feature type="compositionally biased region" description="Polar residues" evidence="13">
    <location>
        <begin position="446"/>
        <end position="468"/>
    </location>
</feature>
<dbReference type="EMBL" id="OZ004258">
    <property type="protein sequence ID" value="CAK7911973.1"/>
    <property type="molecule type" value="Genomic_DNA"/>
</dbReference>
<keyword evidence="11 14" id="KW-0472">Membrane</keyword>
<dbReference type="Pfam" id="PF09531">
    <property type="entry name" value="Ndc1_Nup"/>
    <property type="match status" value="1"/>
</dbReference>
<evidence type="ECO:0000256" key="7">
    <source>
        <dbReference type="ARBA" id="ARBA00022927"/>
    </source>
</evidence>
<keyword evidence="10" id="KW-0906">Nuclear pore complex</keyword>
<feature type="transmembrane region" description="Helical" evidence="14">
    <location>
        <begin position="164"/>
        <end position="184"/>
    </location>
</feature>
<keyword evidence="7" id="KW-0653">Protein transport</keyword>
<evidence type="ECO:0000256" key="10">
    <source>
        <dbReference type="ARBA" id="ARBA00023132"/>
    </source>
</evidence>
<evidence type="ECO:0000256" key="12">
    <source>
        <dbReference type="ARBA" id="ARBA00023242"/>
    </source>
</evidence>
<keyword evidence="12" id="KW-0539">Nucleus</keyword>
<feature type="transmembrane region" description="Helical" evidence="14">
    <location>
        <begin position="26"/>
        <end position="45"/>
    </location>
</feature>
<evidence type="ECO:0000256" key="9">
    <source>
        <dbReference type="ARBA" id="ARBA00023010"/>
    </source>
</evidence>